<evidence type="ECO:0000313" key="3">
    <source>
        <dbReference type="Proteomes" id="UP001302676"/>
    </source>
</evidence>
<protein>
    <recommendedName>
        <fullName evidence="4">FeS cluster biogenesis domain-containing protein</fullName>
    </recommendedName>
</protein>
<comment type="similarity">
    <text evidence="1">Belongs to the HesB/IscA family.</text>
</comment>
<dbReference type="GO" id="GO:0051539">
    <property type="term" value="F:4 iron, 4 sulfur cluster binding"/>
    <property type="evidence" value="ECO:0007669"/>
    <property type="project" value="TreeGrafter"/>
</dbReference>
<dbReference type="PANTHER" id="PTHR43011">
    <property type="entry name" value="IRON-SULFUR CLUSTER ASSEMBLY 2 HOMOLOG, MITOCHONDRIAL"/>
    <property type="match status" value="1"/>
</dbReference>
<evidence type="ECO:0008006" key="4">
    <source>
        <dbReference type="Google" id="ProtNLM"/>
    </source>
</evidence>
<reference evidence="2" key="2">
    <citation type="submission" date="2023-05" db="EMBL/GenBank/DDBJ databases">
        <authorList>
            <consortium name="Lawrence Berkeley National Laboratory"/>
            <person name="Steindorff A."/>
            <person name="Hensen N."/>
            <person name="Bonometti L."/>
            <person name="Westerberg I."/>
            <person name="Brannstrom I.O."/>
            <person name="Guillou S."/>
            <person name="Cros-Aarteil S."/>
            <person name="Calhoun S."/>
            <person name="Haridas S."/>
            <person name="Kuo A."/>
            <person name="Mondo S."/>
            <person name="Pangilinan J."/>
            <person name="Riley R."/>
            <person name="Labutti K."/>
            <person name="Andreopoulos B."/>
            <person name="Lipzen A."/>
            <person name="Chen C."/>
            <person name="Yanf M."/>
            <person name="Daum C."/>
            <person name="Ng V."/>
            <person name="Clum A."/>
            <person name="Ohm R."/>
            <person name="Martin F."/>
            <person name="Silar P."/>
            <person name="Natvig D."/>
            <person name="Lalanne C."/>
            <person name="Gautier V."/>
            <person name="Ament-Velasquez S.L."/>
            <person name="Kruys A."/>
            <person name="Hutchinson M.I."/>
            <person name="Powell A.J."/>
            <person name="Barry K."/>
            <person name="Miller A.N."/>
            <person name="Grigoriev I.V."/>
            <person name="Debuchy R."/>
            <person name="Gladieux P."/>
            <person name="Thoren M.H."/>
            <person name="Johannesson H."/>
        </authorList>
    </citation>
    <scope>NUCLEOTIDE SEQUENCE</scope>
    <source>
        <strain evidence="2">CBS 141.50</strain>
    </source>
</reference>
<evidence type="ECO:0000256" key="1">
    <source>
        <dbReference type="ARBA" id="ARBA00006718"/>
    </source>
</evidence>
<dbReference type="GeneID" id="87819446"/>
<comment type="caution">
    <text evidence="2">The sequence shown here is derived from an EMBL/GenBank/DDBJ whole genome shotgun (WGS) entry which is preliminary data.</text>
</comment>
<evidence type="ECO:0000313" key="2">
    <source>
        <dbReference type="EMBL" id="KAK4146889.1"/>
    </source>
</evidence>
<dbReference type="GO" id="GO:0016226">
    <property type="term" value="P:iron-sulfur cluster assembly"/>
    <property type="evidence" value="ECO:0007669"/>
    <property type="project" value="TreeGrafter"/>
</dbReference>
<proteinExistence type="inferred from homology"/>
<name>A0AAN6ZR20_9PEZI</name>
<reference evidence="2" key="1">
    <citation type="journal article" date="2023" name="Mol. Phylogenet. Evol.">
        <title>Genome-scale phylogeny and comparative genomics of the fungal order Sordariales.</title>
        <authorList>
            <person name="Hensen N."/>
            <person name="Bonometti L."/>
            <person name="Westerberg I."/>
            <person name="Brannstrom I.O."/>
            <person name="Guillou S."/>
            <person name="Cros-Aarteil S."/>
            <person name="Calhoun S."/>
            <person name="Haridas S."/>
            <person name="Kuo A."/>
            <person name="Mondo S."/>
            <person name="Pangilinan J."/>
            <person name="Riley R."/>
            <person name="LaButti K."/>
            <person name="Andreopoulos B."/>
            <person name="Lipzen A."/>
            <person name="Chen C."/>
            <person name="Yan M."/>
            <person name="Daum C."/>
            <person name="Ng V."/>
            <person name="Clum A."/>
            <person name="Steindorff A."/>
            <person name="Ohm R.A."/>
            <person name="Martin F."/>
            <person name="Silar P."/>
            <person name="Natvig D.O."/>
            <person name="Lalanne C."/>
            <person name="Gautier V."/>
            <person name="Ament-Velasquez S.L."/>
            <person name="Kruys A."/>
            <person name="Hutchinson M.I."/>
            <person name="Powell A.J."/>
            <person name="Barry K."/>
            <person name="Miller A.N."/>
            <person name="Grigoriev I.V."/>
            <person name="Debuchy R."/>
            <person name="Gladieux P."/>
            <person name="Hiltunen Thoren M."/>
            <person name="Johannesson H."/>
        </authorList>
    </citation>
    <scope>NUCLEOTIDE SEQUENCE</scope>
    <source>
        <strain evidence="2">CBS 141.50</strain>
    </source>
</reference>
<sequence length="286" mass="31243">MPKFYFPQNPLATMPSLRCVDAPATASLFVHLSMHRQPLTSGVALPILDLFVPMRSRATMAPRAPSSRAYYAIPTSSLNGIRRSARYTYISRTLLPPQVASRQHPTITPLTTTVPSTRSFTNSVRRHATQALFNPQKDEDGNEMVLEITERAAKRLSEIMAKDSNPNLALRIQVESGGCHGFQYLMKLVTLPSSLPTHPVAVTEEQDANNTSATINEDDTIFTFASADGPKALAAPKIILDLPSLELLKGSKVDFTMELIGSQFKIVDNPHATSSCGCGTSFDIKI</sequence>
<dbReference type="AlphaFoldDB" id="A0AAN6ZR20"/>
<dbReference type="SUPFAM" id="SSF89360">
    <property type="entry name" value="HesB-like domain"/>
    <property type="match status" value="1"/>
</dbReference>
<keyword evidence="3" id="KW-1185">Reference proteome</keyword>
<accession>A0AAN6ZR20</accession>
<organism evidence="2 3">
    <name type="scientific">Dichotomopilus funicola</name>
    <dbReference type="NCBI Taxonomy" id="1934379"/>
    <lineage>
        <taxon>Eukaryota</taxon>
        <taxon>Fungi</taxon>
        <taxon>Dikarya</taxon>
        <taxon>Ascomycota</taxon>
        <taxon>Pezizomycotina</taxon>
        <taxon>Sordariomycetes</taxon>
        <taxon>Sordariomycetidae</taxon>
        <taxon>Sordariales</taxon>
        <taxon>Chaetomiaceae</taxon>
        <taxon>Dichotomopilus</taxon>
    </lineage>
</organism>
<dbReference type="InterPro" id="IPR035903">
    <property type="entry name" value="HesB-like_dom_sf"/>
</dbReference>
<gene>
    <name evidence="2" type="ORF">C8A04DRAFT_34461</name>
</gene>
<dbReference type="RefSeq" id="XP_062640260.1">
    <property type="nucleotide sequence ID" value="XM_062782833.1"/>
</dbReference>
<dbReference type="GO" id="GO:0005739">
    <property type="term" value="C:mitochondrion"/>
    <property type="evidence" value="ECO:0007669"/>
    <property type="project" value="TreeGrafter"/>
</dbReference>
<dbReference type="Proteomes" id="UP001302676">
    <property type="component" value="Unassembled WGS sequence"/>
</dbReference>
<dbReference type="GO" id="GO:0005506">
    <property type="term" value="F:iron ion binding"/>
    <property type="evidence" value="ECO:0007669"/>
    <property type="project" value="TreeGrafter"/>
</dbReference>
<dbReference type="PANTHER" id="PTHR43011:SF1">
    <property type="entry name" value="IRON-SULFUR CLUSTER ASSEMBLY 2 HOMOLOG, MITOCHONDRIAL"/>
    <property type="match status" value="1"/>
</dbReference>
<dbReference type="Gene3D" id="2.60.300.12">
    <property type="entry name" value="HesB-like domain"/>
    <property type="match status" value="1"/>
</dbReference>
<dbReference type="EMBL" id="MU853558">
    <property type="protein sequence ID" value="KAK4146889.1"/>
    <property type="molecule type" value="Genomic_DNA"/>
</dbReference>
<dbReference type="GO" id="GO:0051537">
    <property type="term" value="F:2 iron, 2 sulfur cluster binding"/>
    <property type="evidence" value="ECO:0007669"/>
    <property type="project" value="TreeGrafter"/>
</dbReference>